<keyword evidence="4 10" id="KW-0597">Phosphoprotein</keyword>
<dbReference type="EMBL" id="OFSM01000006">
    <property type="protein sequence ID" value="SOY28709.1"/>
    <property type="molecule type" value="Genomic_DNA"/>
</dbReference>
<dbReference type="AlphaFoldDB" id="A0A2K4ZE25"/>
<dbReference type="GO" id="GO:0043565">
    <property type="term" value="F:sequence-specific DNA binding"/>
    <property type="evidence" value="ECO:0007669"/>
    <property type="project" value="InterPro"/>
</dbReference>
<evidence type="ECO:0000259" key="11">
    <source>
        <dbReference type="PROSITE" id="PS01124"/>
    </source>
</evidence>
<evidence type="ECO:0000256" key="4">
    <source>
        <dbReference type="ARBA" id="ARBA00022553"/>
    </source>
</evidence>
<keyword evidence="8" id="KW-0804">Transcription</keyword>
<dbReference type="PROSITE" id="PS01124">
    <property type="entry name" value="HTH_ARAC_FAMILY_2"/>
    <property type="match status" value="1"/>
</dbReference>
<keyword evidence="14" id="KW-1185">Reference proteome</keyword>
<accession>A0A2K4ZE25</accession>
<keyword evidence="3" id="KW-0963">Cytoplasm</keyword>
<reference evidence="13 14" key="1">
    <citation type="submission" date="2018-01" db="EMBL/GenBank/DDBJ databases">
        <authorList>
            <person name="Gaut B.S."/>
            <person name="Morton B.R."/>
            <person name="Clegg M.T."/>
            <person name="Duvall M.R."/>
        </authorList>
    </citation>
    <scope>NUCLEOTIDE SEQUENCE [LARGE SCALE GENOMIC DNA]</scope>
    <source>
        <strain evidence="13">GP69</strain>
    </source>
</reference>
<name>A0A2K4ZE25_9FIRM</name>
<dbReference type="GO" id="GO:0000160">
    <property type="term" value="P:phosphorelay signal transduction system"/>
    <property type="evidence" value="ECO:0007669"/>
    <property type="project" value="UniProtKB-KW"/>
</dbReference>
<dbReference type="InterPro" id="IPR001789">
    <property type="entry name" value="Sig_transdc_resp-reg_receiver"/>
</dbReference>
<dbReference type="OrthoDB" id="9794370at2"/>
<evidence type="ECO:0000256" key="9">
    <source>
        <dbReference type="ARBA" id="ARBA00024867"/>
    </source>
</evidence>
<evidence type="ECO:0000256" key="3">
    <source>
        <dbReference type="ARBA" id="ARBA00022490"/>
    </source>
</evidence>
<keyword evidence="5" id="KW-0902">Two-component regulatory system</keyword>
<comment type="function">
    <text evidence="9">May play the central regulatory role in sporulation. It may be an element of the effector pathway responsible for the activation of sporulation genes in response to nutritional stress. Spo0A may act in concert with spo0H (a sigma factor) to control the expression of some genes that are critical to the sporulation process.</text>
</comment>
<evidence type="ECO:0000313" key="14">
    <source>
        <dbReference type="Proteomes" id="UP000236311"/>
    </source>
</evidence>
<evidence type="ECO:0000313" key="13">
    <source>
        <dbReference type="EMBL" id="SOY28709.1"/>
    </source>
</evidence>
<dbReference type="Gene3D" id="1.10.10.60">
    <property type="entry name" value="Homeodomain-like"/>
    <property type="match status" value="2"/>
</dbReference>
<dbReference type="InterPro" id="IPR009057">
    <property type="entry name" value="Homeodomain-like_sf"/>
</dbReference>
<dbReference type="SUPFAM" id="SSF46689">
    <property type="entry name" value="Homeodomain-like"/>
    <property type="match status" value="1"/>
</dbReference>
<sequence>MLRVLLADDEKIIRESISQMIDWNSIGYELIGTAQNGMEACDIIRDEYPDVVITDIRMPVMNGLDLIDYCVRLDADIRYVILSGFDDFKYAQQAMKYGVKHYLLKPTNKEQIIQALNEIHYEREENIERYKVIGQTRLSGIRFYLQKYFLIELLDNEEKLPASIAKYAPLINLTDTLSIVLHVAYLQPKSLGVFQERLFKTLRNTDIRLAFPIIYVRNNALIIPLSPDETAINVLCMSLSHMPLFSQDVALELKVWHYADTVSLFRVIVDKIRRYHQIQLLDTTGEHEEITNNITNPSQMSWLHRQICQVSCTSELQKILHPVFASLASTDLARTIAISLLFHDPYQDSMEEIDKSVFLSKISEKDVSSASIESILLSYLEKCKGIHPREDDRVRTLIPDMIQYMKSHLDSEQLSLKWLAEKQLYVSSGYLSKQFVQETGERFSVYLNRLRMEKAKDLMKSTPGISIQEIAQRCGFGDNPRYFSQVFRKYTGTTPSDFIAL</sequence>
<evidence type="ECO:0000259" key="12">
    <source>
        <dbReference type="PROSITE" id="PS50110"/>
    </source>
</evidence>
<evidence type="ECO:0000256" key="8">
    <source>
        <dbReference type="ARBA" id="ARBA00023163"/>
    </source>
</evidence>
<gene>
    <name evidence="13" type="ORF">AMURIS_01420</name>
</gene>
<dbReference type="PANTHER" id="PTHR42713:SF3">
    <property type="entry name" value="TRANSCRIPTIONAL REGULATORY PROTEIN HPTR"/>
    <property type="match status" value="1"/>
</dbReference>
<organism evidence="13 14">
    <name type="scientific">Acetatifactor muris</name>
    <dbReference type="NCBI Taxonomy" id="879566"/>
    <lineage>
        <taxon>Bacteria</taxon>
        <taxon>Bacillati</taxon>
        <taxon>Bacillota</taxon>
        <taxon>Clostridia</taxon>
        <taxon>Lachnospirales</taxon>
        <taxon>Lachnospiraceae</taxon>
        <taxon>Acetatifactor</taxon>
    </lineage>
</organism>
<dbReference type="PROSITE" id="PS50110">
    <property type="entry name" value="RESPONSE_REGULATORY"/>
    <property type="match status" value="1"/>
</dbReference>
<evidence type="ECO:0000256" key="1">
    <source>
        <dbReference type="ARBA" id="ARBA00004496"/>
    </source>
</evidence>
<evidence type="ECO:0000256" key="5">
    <source>
        <dbReference type="ARBA" id="ARBA00023012"/>
    </source>
</evidence>
<comment type="subcellular location">
    <subcellularLocation>
        <location evidence="1">Cytoplasm</location>
    </subcellularLocation>
</comment>
<dbReference type="InterPro" id="IPR011006">
    <property type="entry name" value="CheY-like_superfamily"/>
</dbReference>
<dbReference type="PANTHER" id="PTHR42713">
    <property type="entry name" value="HISTIDINE KINASE-RELATED"/>
    <property type="match status" value="1"/>
</dbReference>
<feature type="domain" description="HTH araC/xylS-type" evidence="11">
    <location>
        <begin position="399"/>
        <end position="501"/>
    </location>
</feature>
<protein>
    <recommendedName>
        <fullName evidence="2">Stage 0 sporulation protein A homolog</fullName>
    </recommendedName>
</protein>
<feature type="domain" description="Response regulatory" evidence="12">
    <location>
        <begin position="3"/>
        <end position="120"/>
    </location>
</feature>
<evidence type="ECO:0000256" key="7">
    <source>
        <dbReference type="ARBA" id="ARBA00023125"/>
    </source>
</evidence>
<dbReference type="SMART" id="SM00342">
    <property type="entry name" value="HTH_ARAC"/>
    <property type="match status" value="1"/>
</dbReference>
<evidence type="ECO:0000256" key="10">
    <source>
        <dbReference type="PROSITE-ProRule" id="PRU00169"/>
    </source>
</evidence>
<dbReference type="Pfam" id="PF12833">
    <property type="entry name" value="HTH_18"/>
    <property type="match status" value="1"/>
</dbReference>
<dbReference type="InterPro" id="IPR051552">
    <property type="entry name" value="HptR"/>
</dbReference>
<proteinExistence type="predicted"/>
<keyword evidence="6" id="KW-0805">Transcription regulation</keyword>
<dbReference type="InterPro" id="IPR018060">
    <property type="entry name" value="HTH_AraC"/>
</dbReference>
<dbReference type="Proteomes" id="UP000236311">
    <property type="component" value="Unassembled WGS sequence"/>
</dbReference>
<dbReference type="Pfam" id="PF00072">
    <property type="entry name" value="Response_reg"/>
    <property type="match status" value="1"/>
</dbReference>
<dbReference type="GO" id="GO:0003700">
    <property type="term" value="F:DNA-binding transcription factor activity"/>
    <property type="evidence" value="ECO:0007669"/>
    <property type="project" value="InterPro"/>
</dbReference>
<evidence type="ECO:0000256" key="6">
    <source>
        <dbReference type="ARBA" id="ARBA00023015"/>
    </source>
</evidence>
<dbReference type="CDD" id="cd17536">
    <property type="entry name" value="REC_YesN-like"/>
    <property type="match status" value="1"/>
</dbReference>
<keyword evidence="7" id="KW-0238">DNA-binding</keyword>
<evidence type="ECO:0000256" key="2">
    <source>
        <dbReference type="ARBA" id="ARBA00018672"/>
    </source>
</evidence>
<dbReference type="GO" id="GO:0005737">
    <property type="term" value="C:cytoplasm"/>
    <property type="evidence" value="ECO:0007669"/>
    <property type="project" value="UniProtKB-SubCell"/>
</dbReference>
<dbReference type="Gene3D" id="3.40.50.2300">
    <property type="match status" value="1"/>
</dbReference>
<feature type="modified residue" description="4-aspartylphosphate" evidence="10">
    <location>
        <position position="55"/>
    </location>
</feature>
<dbReference type="SMART" id="SM00448">
    <property type="entry name" value="REC"/>
    <property type="match status" value="1"/>
</dbReference>
<dbReference type="RefSeq" id="WP_103238795.1">
    <property type="nucleotide sequence ID" value="NZ_JANJZD010000006.1"/>
</dbReference>
<dbReference type="SUPFAM" id="SSF52172">
    <property type="entry name" value="CheY-like"/>
    <property type="match status" value="1"/>
</dbReference>